<evidence type="ECO:0000313" key="11">
    <source>
        <dbReference type="Proteomes" id="UP000533598"/>
    </source>
</evidence>
<keyword evidence="4 7" id="KW-0238">DNA-binding</keyword>
<protein>
    <submittedName>
        <fullName evidence="10">DNA-binding response OmpR family regulator</fullName>
    </submittedName>
</protein>
<dbReference type="GO" id="GO:0000156">
    <property type="term" value="F:phosphorelay response regulator activity"/>
    <property type="evidence" value="ECO:0007669"/>
    <property type="project" value="TreeGrafter"/>
</dbReference>
<dbReference type="CDD" id="cd17574">
    <property type="entry name" value="REC_OmpR"/>
    <property type="match status" value="1"/>
</dbReference>
<reference evidence="10 11" key="1">
    <citation type="submission" date="2020-08" db="EMBL/GenBank/DDBJ databases">
        <title>Sequencing the genomes of 1000 actinobacteria strains.</title>
        <authorList>
            <person name="Klenk H.-P."/>
        </authorList>
    </citation>
    <scope>NUCLEOTIDE SEQUENCE [LARGE SCALE GENOMIC DNA]</scope>
    <source>
        <strain evidence="10 11">DSM 44230</strain>
    </source>
</reference>
<feature type="DNA-binding region" description="OmpR/PhoB-type" evidence="7">
    <location>
        <begin position="123"/>
        <end position="221"/>
    </location>
</feature>
<sequence length="222" mass="24032">MRLLIVEDEADLASALRTGLSHAGYAVDTAATGAEALAKFGVHAYDLVVLDLNLPDGDGLLLCRRIRSVSGVRILMLTARASLADRVRGLDHGADDYLVKPFALAELLARLRALLRRDGDTGEPVLRAGGLELDPASGEVSRGGVPITLTRKEFGVLRYLMSRPGRLIPAEELLEHVWDEFANPFTETVRVTVGTLRRKVSSPGGTPPIETVIGRGYRLVDR</sequence>
<comment type="caution">
    <text evidence="10">The sequence shown here is derived from an EMBL/GenBank/DDBJ whole genome shotgun (WGS) entry which is preliminary data.</text>
</comment>
<dbReference type="PANTHER" id="PTHR48111">
    <property type="entry name" value="REGULATOR OF RPOS"/>
    <property type="match status" value="1"/>
</dbReference>
<keyword evidence="5" id="KW-0804">Transcription</keyword>
<dbReference type="SUPFAM" id="SSF52172">
    <property type="entry name" value="CheY-like"/>
    <property type="match status" value="1"/>
</dbReference>
<dbReference type="GO" id="GO:0006355">
    <property type="term" value="P:regulation of DNA-templated transcription"/>
    <property type="evidence" value="ECO:0007669"/>
    <property type="project" value="InterPro"/>
</dbReference>
<dbReference type="PANTHER" id="PTHR48111:SF36">
    <property type="entry name" value="TRANSCRIPTIONAL REGULATORY PROTEIN CUTR"/>
    <property type="match status" value="1"/>
</dbReference>
<dbReference type="GO" id="GO:0005829">
    <property type="term" value="C:cytosol"/>
    <property type="evidence" value="ECO:0007669"/>
    <property type="project" value="TreeGrafter"/>
</dbReference>
<evidence type="ECO:0000256" key="3">
    <source>
        <dbReference type="ARBA" id="ARBA00023015"/>
    </source>
</evidence>
<dbReference type="Proteomes" id="UP000533598">
    <property type="component" value="Unassembled WGS sequence"/>
</dbReference>
<dbReference type="Pfam" id="PF00072">
    <property type="entry name" value="Response_reg"/>
    <property type="match status" value="1"/>
</dbReference>
<feature type="domain" description="Response regulatory" evidence="8">
    <location>
        <begin position="2"/>
        <end position="115"/>
    </location>
</feature>
<feature type="modified residue" description="4-aspartylphosphate" evidence="6">
    <location>
        <position position="51"/>
    </location>
</feature>
<evidence type="ECO:0000256" key="1">
    <source>
        <dbReference type="ARBA" id="ARBA00022553"/>
    </source>
</evidence>
<dbReference type="Gene3D" id="1.10.10.10">
    <property type="entry name" value="Winged helix-like DNA-binding domain superfamily/Winged helix DNA-binding domain"/>
    <property type="match status" value="1"/>
</dbReference>
<organism evidence="10 11">
    <name type="scientific">Crossiella cryophila</name>
    <dbReference type="NCBI Taxonomy" id="43355"/>
    <lineage>
        <taxon>Bacteria</taxon>
        <taxon>Bacillati</taxon>
        <taxon>Actinomycetota</taxon>
        <taxon>Actinomycetes</taxon>
        <taxon>Pseudonocardiales</taxon>
        <taxon>Pseudonocardiaceae</taxon>
        <taxon>Crossiella</taxon>
    </lineage>
</organism>
<dbReference type="InterPro" id="IPR001867">
    <property type="entry name" value="OmpR/PhoB-type_DNA-bd"/>
</dbReference>
<dbReference type="AlphaFoldDB" id="A0A7W7C7J0"/>
<dbReference type="GO" id="GO:0000976">
    <property type="term" value="F:transcription cis-regulatory region binding"/>
    <property type="evidence" value="ECO:0007669"/>
    <property type="project" value="TreeGrafter"/>
</dbReference>
<dbReference type="EMBL" id="JACHMH010000001">
    <property type="protein sequence ID" value="MBB4675902.1"/>
    <property type="molecule type" value="Genomic_DNA"/>
</dbReference>
<evidence type="ECO:0000259" key="9">
    <source>
        <dbReference type="PROSITE" id="PS51755"/>
    </source>
</evidence>
<evidence type="ECO:0000313" key="10">
    <source>
        <dbReference type="EMBL" id="MBB4675902.1"/>
    </source>
</evidence>
<dbReference type="InterPro" id="IPR001789">
    <property type="entry name" value="Sig_transdc_resp-reg_receiver"/>
</dbReference>
<evidence type="ECO:0000256" key="7">
    <source>
        <dbReference type="PROSITE-ProRule" id="PRU01091"/>
    </source>
</evidence>
<keyword evidence="11" id="KW-1185">Reference proteome</keyword>
<dbReference type="Gene3D" id="3.40.50.2300">
    <property type="match status" value="1"/>
</dbReference>
<gene>
    <name evidence="10" type="ORF">HNR67_002020</name>
</gene>
<dbReference type="RefSeq" id="WP_185001797.1">
    <property type="nucleotide sequence ID" value="NZ_BAAAUI010000022.1"/>
</dbReference>
<dbReference type="SMART" id="SM00448">
    <property type="entry name" value="REC"/>
    <property type="match status" value="1"/>
</dbReference>
<keyword evidence="2" id="KW-0902">Two-component regulatory system</keyword>
<feature type="domain" description="OmpR/PhoB-type" evidence="9">
    <location>
        <begin position="123"/>
        <end position="221"/>
    </location>
</feature>
<proteinExistence type="predicted"/>
<dbReference type="FunFam" id="3.40.50.2300:FF:000001">
    <property type="entry name" value="DNA-binding response regulator PhoB"/>
    <property type="match status" value="1"/>
</dbReference>
<dbReference type="SMART" id="SM00862">
    <property type="entry name" value="Trans_reg_C"/>
    <property type="match status" value="1"/>
</dbReference>
<evidence type="ECO:0000256" key="4">
    <source>
        <dbReference type="ARBA" id="ARBA00023125"/>
    </source>
</evidence>
<keyword evidence="1 6" id="KW-0597">Phosphoprotein</keyword>
<dbReference type="PROSITE" id="PS50110">
    <property type="entry name" value="RESPONSE_REGULATORY"/>
    <property type="match status" value="1"/>
</dbReference>
<accession>A0A7W7C7J0</accession>
<dbReference type="InterPro" id="IPR036388">
    <property type="entry name" value="WH-like_DNA-bd_sf"/>
</dbReference>
<dbReference type="GO" id="GO:0032993">
    <property type="term" value="C:protein-DNA complex"/>
    <property type="evidence" value="ECO:0007669"/>
    <property type="project" value="TreeGrafter"/>
</dbReference>
<dbReference type="Gene3D" id="6.10.250.690">
    <property type="match status" value="1"/>
</dbReference>
<evidence type="ECO:0000256" key="5">
    <source>
        <dbReference type="ARBA" id="ARBA00023163"/>
    </source>
</evidence>
<dbReference type="InterPro" id="IPR011006">
    <property type="entry name" value="CheY-like_superfamily"/>
</dbReference>
<dbReference type="Pfam" id="PF00486">
    <property type="entry name" value="Trans_reg_C"/>
    <property type="match status" value="1"/>
</dbReference>
<evidence type="ECO:0000256" key="2">
    <source>
        <dbReference type="ARBA" id="ARBA00023012"/>
    </source>
</evidence>
<dbReference type="PROSITE" id="PS51755">
    <property type="entry name" value="OMPR_PHOB"/>
    <property type="match status" value="1"/>
</dbReference>
<dbReference type="InterPro" id="IPR039420">
    <property type="entry name" value="WalR-like"/>
</dbReference>
<dbReference type="CDD" id="cd00383">
    <property type="entry name" value="trans_reg_C"/>
    <property type="match status" value="1"/>
</dbReference>
<keyword evidence="3" id="KW-0805">Transcription regulation</keyword>
<name>A0A7W7C7J0_9PSEU</name>
<evidence type="ECO:0000259" key="8">
    <source>
        <dbReference type="PROSITE" id="PS50110"/>
    </source>
</evidence>
<evidence type="ECO:0000256" key="6">
    <source>
        <dbReference type="PROSITE-ProRule" id="PRU00169"/>
    </source>
</evidence>